<feature type="chain" id="PRO_5039362008" description="ABC transporter substrate-binding protein" evidence="3">
    <location>
        <begin position="22"/>
        <end position="411"/>
    </location>
</feature>
<feature type="region of interest" description="Disordered" evidence="2">
    <location>
        <begin position="23"/>
        <end position="70"/>
    </location>
</feature>
<dbReference type="EMBL" id="ADLK01000049">
    <property type="protein sequence ID" value="KMW12549.1"/>
    <property type="molecule type" value="Genomic_DNA"/>
</dbReference>
<evidence type="ECO:0000256" key="1">
    <source>
        <dbReference type="ARBA" id="ARBA00022729"/>
    </source>
</evidence>
<evidence type="ECO:0008006" key="6">
    <source>
        <dbReference type="Google" id="ProtNLM"/>
    </source>
</evidence>
<dbReference type="Pfam" id="PF13416">
    <property type="entry name" value="SBP_bac_8"/>
    <property type="match status" value="1"/>
</dbReference>
<dbReference type="PROSITE" id="PS51257">
    <property type="entry name" value="PROKAR_LIPOPROTEIN"/>
    <property type="match status" value="1"/>
</dbReference>
<evidence type="ECO:0000256" key="2">
    <source>
        <dbReference type="SAM" id="MobiDB-lite"/>
    </source>
</evidence>
<dbReference type="Proteomes" id="UP000037392">
    <property type="component" value="Unassembled WGS sequence"/>
</dbReference>
<feature type="signal peptide" evidence="3">
    <location>
        <begin position="1"/>
        <end position="21"/>
    </location>
</feature>
<dbReference type="GeneID" id="93165868"/>
<evidence type="ECO:0000313" key="5">
    <source>
        <dbReference type="Proteomes" id="UP000037392"/>
    </source>
</evidence>
<evidence type="ECO:0000256" key="3">
    <source>
        <dbReference type="SAM" id="SignalP"/>
    </source>
</evidence>
<dbReference type="OrthoDB" id="366726at2"/>
<dbReference type="PATRIC" id="fig|742734.4.peg.5639"/>
<protein>
    <recommendedName>
        <fullName evidence="6">ABC transporter substrate-binding protein</fullName>
    </recommendedName>
</protein>
<proteinExistence type="predicted"/>
<feature type="compositionally biased region" description="Low complexity" evidence="2">
    <location>
        <begin position="23"/>
        <end position="35"/>
    </location>
</feature>
<dbReference type="SUPFAM" id="SSF53850">
    <property type="entry name" value="Periplasmic binding protein-like II"/>
    <property type="match status" value="1"/>
</dbReference>
<dbReference type="RefSeq" id="WP_048931119.1">
    <property type="nucleotide sequence ID" value="NZ_KQ235886.1"/>
</dbReference>
<dbReference type="InterPro" id="IPR006059">
    <property type="entry name" value="SBP"/>
</dbReference>
<dbReference type="PANTHER" id="PTHR30006">
    <property type="entry name" value="THIAMINE-BINDING PERIPLASMIC PROTEIN-RELATED"/>
    <property type="match status" value="1"/>
</dbReference>
<comment type="caution">
    <text evidence="4">The sequence shown here is derived from an EMBL/GenBank/DDBJ whole genome shotgun (WGS) entry which is preliminary data.</text>
</comment>
<organism evidence="4 5">
    <name type="scientific">[Clostridium] citroniae WAL-19142</name>
    <dbReference type="NCBI Taxonomy" id="742734"/>
    <lineage>
        <taxon>Bacteria</taxon>
        <taxon>Bacillati</taxon>
        <taxon>Bacillota</taxon>
        <taxon>Clostridia</taxon>
        <taxon>Lachnospirales</taxon>
        <taxon>Lachnospiraceae</taxon>
        <taxon>Enterocloster</taxon>
    </lineage>
</organism>
<accession>A0A0J9BJY8</accession>
<name>A0A0J9BJY8_9FIRM</name>
<feature type="compositionally biased region" description="Basic and acidic residues" evidence="2">
    <location>
        <begin position="36"/>
        <end position="45"/>
    </location>
</feature>
<sequence>MRRNKLMAVALAGIMAAGALSGCTGSGSTTPTTVAESKKETEAAKTEAAGSEAADQKTGESSGQASDSGDEMSYDDLVAAAKDEGTLVFYGANSYLQDAADRFAKEFGIKVEFTQLGETEMIEKITSECQSGAVSADLVCAQDTYRVMAELVDTGYAMNWSNSRVGELVGNDDCTALIWYYDTKSFMYNDELVGEGWLTNLWRIADPEYKGLFTMKDPSSEGVNFDMLTMLTSDEYAARLADAYKEYFGKDITLTTDNAGWEFIKMMFQNGVLLTTSDTTSATTVGALGQTDTWVGYFSTQRFSTQEDKGIKLSYDLSACNPVGGYAYPVYSIILNNCQHPNTAKLFSEWLLSENGWAAFNDYYGGFSANPANVHATDYSFDEVKKNIVLDDPDYLVNHRADVEDFIETLR</sequence>
<gene>
    <name evidence="4" type="ORF">HMPREF9470_05274</name>
</gene>
<dbReference type="AlphaFoldDB" id="A0A0J9BJY8"/>
<reference evidence="4 5" key="1">
    <citation type="submission" date="2011-04" db="EMBL/GenBank/DDBJ databases">
        <title>The Genome Sequence of Clostridium citroniae WAL-19142.</title>
        <authorList>
            <consortium name="The Broad Institute Genome Sequencing Platform"/>
            <person name="Earl A."/>
            <person name="Ward D."/>
            <person name="Feldgarden M."/>
            <person name="Gevers D."/>
            <person name="Warren Y.A."/>
            <person name="Tyrrell K.L."/>
            <person name="Citron D.M."/>
            <person name="Goldstein E.J."/>
            <person name="Daigneault M."/>
            <person name="Allen-Vercoe E."/>
            <person name="Young S.K."/>
            <person name="Zeng Q."/>
            <person name="Gargeya S."/>
            <person name="Fitzgerald M."/>
            <person name="Haas B."/>
            <person name="Abouelleil A."/>
            <person name="Alvarado L."/>
            <person name="Arachchi H.M."/>
            <person name="Berlin A."/>
            <person name="Brown A."/>
            <person name="Chapman S.B."/>
            <person name="Chen Z."/>
            <person name="Dunbar C."/>
            <person name="Freedman E."/>
            <person name="Gearin G."/>
            <person name="Gellesch M."/>
            <person name="Goldberg J."/>
            <person name="Griggs A."/>
            <person name="Gujja S."/>
            <person name="Heilman E.R."/>
            <person name="Heiman D."/>
            <person name="Howarth C."/>
            <person name="Larson L."/>
            <person name="Lui A."/>
            <person name="MacDonald P.J."/>
            <person name="Mehta T."/>
            <person name="Montmayeur A."/>
            <person name="Murphy C."/>
            <person name="Neiman D."/>
            <person name="Pearson M."/>
            <person name="Priest M."/>
            <person name="Roberts A."/>
            <person name="Saif S."/>
            <person name="Shea T."/>
            <person name="Shenoy N."/>
            <person name="Sisk P."/>
            <person name="Stolte C."/>
            <person name="Sykes S."/>
            <person name="White J."/>
            <person name="Yandava C."/>
            <person name="Wortman J."/>
            <person name="Nusbaum C."/>
            <person name="Birren B."/>
        </authorList>
    </citation>
    <scope>NUCLEOTIDE SEQUENCE [LARGE SCALE GENOMIC DNA]</scope>
    <source>
        <strain evidence="4 5">WAL-19142</strain>
    </source>
</reference>
<dbReference type="Gene3D" id="3.40.190.10">
    <property type="entry name" value="Periplasmic binding protein-like II"/>
    <property type="match status" value="2"/>
</dbReference>
<keyword evidence="1 3" id="KW-0732">Signal</keyword>
<evidence type="ECO:0000313" key="4">
    <source>
        <dbReference type="EMBL" id="KMW12549.1"/>
    </source>
</evidence>